<dbReference type="SMART" id="SM00369">
    <property type="entry name" value="LRR_TYP"/>
    <property type="match status" value="10"/>
</dbReference>
<dbReference type="Gene3D" id="3.80.10.10">
    <property type="entry name" value="Ribonuclease Inhibitor"/>
    <property type="match status" value="2"/>
</dbReference>
<dbReference type="InterPro" id="IPR003591">
    <property type="entry name" value="Leu-rich_rpt_typical-subtyp"/>
</dbReference>
<accession>A0A6J3BU14</accession>
<feature type="domain" description="TIR" evidence="7">
    <location>
        <begin position="629"/>
        <end position="795"/>
    </location>
</feature>
<dbReference type="PANTHER" id="PTHR24369:SF210">
    <property type="entry name" value="CHAOPTIN-RELATED"/>
    <property type="match status" value="1"/>
</dbReference>
<evidence type="ECO:0000256" key="4">
    <source>
        <dbReference type="ARBA" id="ARBA00022737"/>
    </source>
</evidence>
<dbReference type="Gene3D" id="3.40.50.10140">
    <property type="entry name" value="Toll/interleukin-1 receptor homology (TIR) domain"/>
    <property type="match status" value="1"/>
</dbReference>
<evidence type="ECO:0000313" key="9">
    <source>
        <dbReference type="RefSeq" id="XP_031763230.1"/>
    </source>
</evidence>
<keyword evidence="5" id="KW-0472">Membrane</keyword>
<dbReference type="PROSITE" id="PS51450">
    <property type="entry name" value="LRR"/>
    <property type="match status" value="4"/>
</dbReference>
<keyword evidence="2" id="KW-0433">Leucine-rich repeat</keyword>
<protein>
    <submittedName>
        <fullName evidence="9">Protein toll-like</fullName>
    </submittedName>
</protein>
<keyword evidence="5" id="KW-0812">Transmembrane</keyword>
<dbReference type="OrthoDB" id="1055097at2759"/>
<organism evidence="8 9">
    <name type="scientific">Galleria mellonella</name>
    <name type="common">Greater wax moth</name>
    <dbReference type="NCBI Taxonomy" id="7137"/>
    <lineage>
        <taxon>Eukaryota</taxon>
        <taxon>Metazoa</taxon>
        <taxon>Ecdysozoa</taxon>
        <taxon>Arthropoda</taxon>
        <taxon>Hexapoda</taxon>
        <taxon>Insecta</taxon>
        <taxon>Pterygota</taxon>
        <taxon>Neoptera</taxon>
        <taxon>Endopterygota</taxon>
        <taxon>Lepidoptera</taxon>
        <taxon>Glossata</taxon>
        <taxon>Ditrysia</taxon>
        <taxon>Pyraloidea</taxon>
        <taxon>Pyralidae</taxon>
        <taxon>Galleriinae</taxon>
        <taxon>Galleria</taxon>
    </lineage>
</organism>
<feature type="chain" id="PRO_5027038609" evidence="6">
    <location>
        <begin position="21"/>
        <end position="821"/>
    </location>
</feature>
<dbReference type="PANTHER" id="PTHR24369">
    <property type="entry name" value="ANTIGEN BSP, PUTATIVE-RELATED"/>
    <property type="match status" value="1"/>
</dbReference>
<evidence type="ECO:0000256" key="3">
    <source>
        <dbReference type="ARBA" id="ARBA00022729"/>
    </source>
</evidence>
<reference evidence="9" key="1">
    <citation type="submission" date="2025-08" db="UniProtKB">
        <authorList>
            <consortium name="RefSeq"/>
        </authorList>
    </citation>
    <scope>IDENTIFICATION</scope>
    <source>
        <tissue evidence="9">Whole larvae</tissue>
    </source>
</reference>
<dbReference type="PROSITE" id="PS50104">
    <property type="entry name" value="TIR"/>
    <property type="match status" value="1"/>
</dbReference>
<dbReference type="Proteomes" id="UP001652740">
    <property type="component" value="Unplaced"/>
</dbReference>
<evidence type="ECO:0000256" key="5">
    <source>
        <dbReference type="SAM" id="Phobius"/>
    </source>
</evidence>
<dbReference type="InParanoid" id="A0A6J3BU14"/>
<feature type="transmembrane region" description="Helical" evidence="5">
    <location>
        <begin position="570"/>
        <end position="597"/>
    </location>
</feature>
<dbReference type="InterPro" id="IPR001611">
    <property type="entry name" value="Leu-rich_rpt"/>
</dbReference>
<keyword evidence="5" id="KW-1133">Transmembrane helix</keyword>
<dbReference type="GO" id="GO:0007165">
    <property type="term" value="P:signal transduction"/>
    <property type="evidence" value="ECO:0007669"/>
    <property type="project" value="InterPro"/>
</dbReference>
<feature type="signal peptide" evidence="6">
    <location>
        <begin position="1"/>
        <end position="20"/>
    </location>
</feature>
<dbReference type="GO" id="GO:0005886">
    <property type="term" value="C:plasma membrane"/>
    <property type="evidence" value="ECO:0007669"/>
    <property type="project" value="TreeGrafter"/>
</dbReference>
<dbReference type="Pfam" id="PF13855">
    <property type="entry name" value="LRR_8"/>
    <property type="match status" value="2"/>
</dbReference>
<comment type="similarity">
    <text evidence="1">Belongs to the Toll-like receptor family.</text>
</comment>
<evidence type="ECO:0000256" key="1">
    <source>
        <dbReference type="ARBA" id="ARBA00009634"/>
    </source>
</evidence>
<dbReference type="InterPro" id="IPR035897">
    <property type="entry name" value="Toll_tir_struct_dom_sf"/>
</dbReference>
<dbReference type="KEGG" id="gmw:113519008"/>
<keyword evidence="8" id="KW-1185">Reference proteome</keyword>
<dbReference type="GeneID" id="113519008"/>
<evidence type="ECO:0000256" key="2">
    <source>
        <dbReference type="ARBA" id="ARBA00022614"/>
    </source>
</evidence>
<keyword evidence="3 6" id="KW-0732">Signal</keyword>
<evidence type="ECO:0000313" key="8">
    <source>
        <dbReference type="Proteomes" id="UP001652740"/>
    </source>
</evidence>
<dbReference type="SUPFAM" id="SSF52047">
    <property type="entry name" value="RNI-like"/>
    <property type="match status" value="1"/>
</dbReference>
<keyword evidence="4" id="KW-0677">Repeat</keyword>
<dbReference type="FunFam" id="3.80.10.10:FF:001164">
    <property type="entry name" value="GH01279p"/>
    <property type="match status" value="2"/>
</dbReference>
<dbReference type="InterPro" id="IPR000157">
    <property type="entry name" value="TIR_dom"/>
</dbReference>
<name>A0A6J3BU14_GALME</name>
<dbReference type="AlphaFoldDB" id="A0A6J3BU14"/>
<gene>
    <name evidence="9" type="primary">LOC113519008</name>
</gene>
<evidence type="ECO:0000259" key="7">
    <source>
        <dbReference type="PROSITE" id="PS50104"/>
    </source>
</evidence>
<dbReference type="RefSeq" id="XP_031763230.1">
    <property type="nucleotide sequence ID" value="XM_031907370.2"/>
</dbReference>
<dbReference type="SUPFAM" id="SSF52200">
    <property type="entry name" value="Toll/Interleukin receptor TIR domain"/>
    <property type="match status" value="1"/>
</dbReference>
<dbReference type="InterPro" id="IPR032675">
    <property type="entry name" value="LRR_dom_sf"/>
</dbReference>
<sequence>MVRKLVCVLTAVLALKIIGASLLMCPSDPNCVCGGTLAIELNCNIDDRIVKINLLPNTYINIKCENTTSLDYKKLPKCANNMNSFKSVSFKDCPLPASSFKDVLTNMGISKTMALIFQNAKNLSGYFVRKHFEGLQDLTKLLLSFNGITQLPDNLFMDINKLTWLNIRSNSINLSEELFKPLERLETLEISHNHMTNITSNLFSHLTFLRKLSLWQSNVTWFSKDLFTGVDVLEELDLSSNGLNELPWSIFKPLKKLKKLTLFSNKFSALPQNLFKYNNELETVVILNNDVKLKELPKYLFGNLQNLKQIYIQRCGLESLPYDVFANSPQITNISLAYNDITRLPESIFNDQINLLDLDLSHNKLDSLETKIFSSLVRLESLNLCHNQLVEIHGPTFSSLLSLIYLNMENNKLNTISSYLFSNNKQRMSISLAYNQLDFEHKELKHNKWIIKKESPFAHTYNLRLLNLSHNEFKTVFVDWWINGHEILDISHNYIKTLWNEEKSSPVSNSKNEYKDFLKKPLKEVWIAHNSLDCECRNFHFIDFIKENSKTKIPDLENFKCPLWSKESCYMRFVVFISLIISLVSVYMVMIILFVVYRKQINMMVKKKLCERKNNKTHMPSNENLSAEKSKNIIVKYCDDDEEFILKEMVPGLRCHNLKLHMNPIKFPNNTQNFMKNLTLCIKDTHKYTTLVVFSPNYLTSTYSHVNIKKIHGEMLKAENTFYVFVDIGPENSIYAFLKEQRNERTSVVWSEVDFWNKILSMLSGNQKKKVGVVTKKAVDSRTKSKMFKSTKTKLPSNISFSKLPDWSPLYNINPFSHSHV</sequence>
<proteinExistence type="inferred from homology"/>
<dbReference type="InterPro" id="IPR050541">
    <property type="entry name" value="LRR_TM_domain-containing"/>
</dbReference>
<dbReference type="SUPFAM" id="SSF52058">
    <property type="entry name" value="L domain-like"/>
    <property type="match status" value="1"/>
</dbReference>
<evidence type="ECO:0000256" key="6">
    <source>
        <dbReference type="SAM" id="SignalP"/>
    </source>
</evidence>
<dbReference type="SMART" id="SM00364">
    <property type="entry name" value="LRR_BAC"/>
    <property type="match status" value="6"/>
</dbReference>